<dbReference type="AlphaFoldDB" id="A0A316R1N6"/>
<organism evidence="1 2">
    <name type="scientific">Coprobacter fastidiosus</name>
    <dbReference type="NCBI Taxonomy" id="1099853"/>
    <lineage>
        <taxon>Bacteria</taxon>
        <taxon>Pseudomonadati</taxon>
        <taxon>Bacteroidota</taxon>
        <taxon>Bacteroidia</taxon>
        <taxon>Bacteroidales</taxon>
        <taxon>Barnesiellaceae</taxon>
        <taxon>Coprobacter</taxon>
    </lineage>
</organism>
<dbReference type="InterPro" id="IPR011009">
    <property type="entry name" value="Kinase-like_dom_sf"/>
</dbReference>
<accession>A0A316R1N6</accession>
<dbReference type="Pfam" id="PF06293">
    <property type="entry name" value="Kdo"/>
    <property type="match status" value="1"/>
</dbReference>
<name>A0A316R1N6_9BACT</name>
<evidence type="ECO:0008006" key="3">
    <source>
        <dbReference type="Google" id="ProtNLM"/>
    </source>
</evidence>
<proteinExistence type="predicted"/>
<evidence type="ECO:0000313" key="2">
    <source>
        <dbReference type="Proteomes" id="UP000262954"/>
    </source>
</evidence>
<dbReference type="SUPFAM" id="SSF56112">
    <property type="entry name" value="Protein kinase-like (PK-like)"/>
    <property type="match status" value="1"/>
</dbReference>
<gene>
    <name evidence="1" type="ORF">DDY73_07040</name>
</gene>
<dbReference type="RefSeq" id="WP_022389874.1">
    <property type="nucleotide sequence ID" value="NZ_AP028032.1"/>
</dbReference>
<dbReference type="Gene3D" id="1.10.510.10">
    <property type="entry name" value="Transferase(Phosphotransferase) domain 1"/>
    <property type="match status" value="1"/>
</dbReference>
<comment type="caution">
    <text evidence="1">The sequence shown here is derived from an EMBL/GenBank/DDBJ whole genome shotgun (WGS) entry which is preliminary data.</text>
</comment>
<evidence type="ECO:0000313" key="1">
    <source>
        <dbReference type="EMBL" id="HBJ08746.1"/>
    </source>
</evidence>
<sequence length="248" mass="29184">MNIVINPDYSKLSLFIKQLPSDFSNGGDMIYEARNQIKKFRVQDIDVVVKRYKVPICINRIIYAFFRPSKAKRAYDYAMFLLSKGIRTPEPIAYIEVKKGLFFYQGYFISKMENYPRMMRDFYNSIGSGEYILDKFAEFTLKVHESGILHLDYSPGNVLYEQVGDDVHFSLVDLNRMRFGKLTKKECLRNFDRISPSDEVTSYIVTEYSRLRGWDIASSVETALYYKRKFWEKVAKKAALKNKMRKDS</sequence>
<dbReference type="Proteomes" id="UP000262954">
    <property type="component" value="Unassembled WGS sequence"/>
</dbReference>
<dbReference type="GeneID" id="92928881"/>
<protein>
    <recommendedName>
        <fullName evidence="3">Tyrosine protein kinase</fullName>
    </recommendedName>
</protein>
<dbReference type="EMBL" id="DNWC01000092">
    <property type="protein sequence ID" value="HBJ08746.1"/>
    <property type="molecule type" value="Genomic_DNA"/>
</dbReference>
<reference evidence="1 2" key="1">
    <citation type="journal article" date="2018" name="Nat. Biotechnol.">
        <title>A standardized bacterial taxonomy based on genome phylogeny substantially revises the tree of life.</title>
        <authorList>
            <person name="Parks D.H."/>
            <person name="Chuvochina M."/>
            <person name="Waite D.W."/>
            <person name="Rinke C."/>
            <person name="Skarshewski A."/>
            <person name="Chaumeil P.A."/>
            <person name="Hugenholtz P."/>
        </authorList>
    </citation>
    <scope>NUCLEOTIDE SEQUENCE [LARGE SCALE GENOMIC DNA]</scope>
    <source>
        <strain evidence="1">UBA11482</strain>
    </source>
</reference>